<dbReference type="GeneID" id="90533487"/>
<dbReference type="InterPro" id="IPR039446">
    <property type="entry name" value="DauR-like"/>
</dbReference>
<evidence type="ECO:0000259" key="1">
    <source>
        <dbReference type="Pfam" id="PF08348"/>
    </source>
</evidence>
<evidence type="ECO:0000259" key="2">
    <source>
        <dbReference type="Pfam" id="PF13309"/>
    </source>
</evidence>
<dbReference type="InterPro" id="IPR039445">
    <property type="entry name" value="DauR-like_HTH"/>
</dbReference>
<keyword evidence="4" id="KW-1185">Reference proteome</keyword>
<dbReference type="Proteomes" id="UP001524473">
    <property type="component" value="Unassembled WGS sequence"/>
</dbReference>
<dbReference type="Pfam" id="PF08348">
    <property type="entry name" value="PAS_6"/>
    <property type="match status" value="1"/>
</dbReference>
<evidence type="ECO:0000313" key="4">
    <source>
        <dbReference type="Proteomes" id="UP001524473"/>
    </source>
</evidence>
<comment type="caution">
    <text evidence="3">The sequence shown here is derived from an EMBL/GenBank/DDBJ whole genome shotgun (WGS) entry which is preliminary data.</text>
</comment>
<proteinExistence type="predicted"/>
<gene>
    <name evidence="3" type="ORF">NE695_12440</name>
</gene>
<dbReference type="RefSeq" id="WP_066866625.1">
    <property type="nucleotide sequence ID" value="NZ_CABKVV010000014.1"/>
</dbReference>
<accession>A0ABT1S1N1</accession>
<protein>
    <submittedName>
        <fullName evidence="3">PAS domain-containing protein</fullName>
    </submittedName>
</protein>
<reference evidence="3 4" key="1">
    <citation type="submission" date="2022-06" db="EMBL/GenBank/DDBJ databases">
        <title>Isolation of gut microbiota from human fecal samples.</title>
        <authorList>
            <person name="Pamer E.G."/>
            <person name="Barat B."/>
            <person name="Waligurski E."/>
            <person name="Medina S."/>
            <person name="Paddock L."/>
            <person name="Mostad J."/>
        </authorList>
    </citation>
    <scope>NUCLEOTIDE SEQUENCE [LARGE SCALE GENOMIC DNA]</scope>
    <source>
        <strain evidence="3 4">DFI.9.73</strain>
    </source>
</reference>
<evidence type="ECO:0000313" key="3">
    <source>
        <dbReference type="EMBL" id="MCQ4840718.1"/>
    </source>
</evidence>
<dbReference type="PANTHER" id="PTHR35568:SF1">
    <property type="entry name" value="TRANSCRIPTIONAL REGULATOR DAUR"/>
    <property type="match status" value="1"/>
</dbReference>
<feature type="domain" description="YheO-like" evidence="1">
    <location>
        <begin position="9"/>
        <end position="118"/>
    </location>
</feature>
<name>A0ABT1S1N1_9FIRM</name>
<organism evidence="3 4">
    <name type="scientific">Neglectibacter timonensis</name>
    <dbReference type="NCBI Taxonomy" id="1776382"/>
    <lineage>
        <taxon>Bacteria</taxon>
        <taxon>Bacillati</taxon>
        <taxon>Bacillota</taxon>
        <taxon>Clostridia</taxon>
        <taxon>Eubacteriales</taxon>
        <taxon>Oscillospiraceae</taxon>
        <taxon>Neglectibacter</taxon>
    </lineage>
</organism>
<dbReference type="EMBL" id="JANFZH010000029">
    <property type="protein sequence ID" value="MCQ4840718.1"/>
    <property type="molecule type" value="Genomic_DNA"/>
</dbReference>
<dbReference type="PANTHER" id="PTHR35568">
    <property type="entry name" value="TRANSCRIPTIONAL REGULATOR DAUR"/>
    <property type="match status" value="1"/>
</dbReference>
<feature type="domain" description="Transcriptional regulator DauR-like HTH" evidence="2">
    <location>
        <begin position="160"/>
        <end position="208"/>
    </location>
</feature>
<sequence>MQRRELLLSYAPLADFIARMNGDGCEALIHDVRDPLHSVIYITQPTLTGRSLGDGMTDYAVELVESRRYLTDPFVVNYVGGSPEQIFRSSTYFIRDGKELAGLLCVNIDISSILEARKILDQVLILDPALLGQGSRETFLLGSSAVEKINAVCAQFAGAHAPERCPTEVKRRIARQLQEYGVFELKGQVSEVAKRLGVSEKTIYRYLKEV</sequence>
<dbReference type="InterPro" id="IPR013559">
    <property type="entry name" value="YheO"/>
</dbReference>
<dbReference type="Pfam" id="PF13309">
    <property type="entry name" value="HTH_22"/>
    <property type="match status" value="1"/>
</dbReference>